<dbReference type="PANTHER" id="PTHR34406:SF1">
    <property type="entry name" value="PROTEIN YCEI"/>
    <property type="match status" value="1"/>
</dbReference>
<dbReference type="PANTHER" id="PTHR34406">
    <property type="entry name" value="PROTEIN YCEI"/>
    <property type="match status" value="1"/>
</dbReference>
<dbReference type="Proteomes" id="UP000525298">
    <property type="component" value="Unassembled WGS sequence"/>
</dbReference>
<dbReference type="RefSeq" id="WP_181551683.1">
    <property type="nucleotide sequence ID" value="NZ_JACDUS010000006.1"/>
</dbReference>
<name>A0A7W0HL92_9BACT</name>
<evidence type="ECO:0000313" key="3">
    <source>
        <dbReference type="EMBL" id="MBA2882032.1"/>
    </source>
</evidence>
<evidence type="ECO:0000259" key="2">
    <source>
        <dbReference type="SMART" id="SM00867"/>
    </source>
</evidence>
<feature type="chain" id="PRO_5030606436" evidence="1">
    <location>
        <begin position="25"/>
        <end position="199"/>
    </location>
</feature>
<evidence type="ECO:0000313" key="4">
    <source>
        <dbReference type="Proteomes" id="UP000525298"/>
    </source>
</evidence>
<dbReference type="SMART" id="SM00867">
    <property type="entry name" value="YceI"/>
    <property type="match status" value="1"/>
</dbReference>
<dbReference type="InterPro" id="IPR036761">
    <property type="entry name" value="TTHA0802/YceI-like_sf"/>
</dbReference>
<sequence>MNIRFRLSALIFCLVLLVAGTVSAQAENWRIDTDHSSIYFDTRHTLATVRGQFKGFTGTVDFDPDNITAGSVDFTVKVDTINTGIAKRDNHLRSDDFFAAGQYPEMTFSSTDIRHMEDNRYIMEGDLTVRDVTRQVEIPFTFLGKQDNPMEKGQEVAGFEAEFTINRLDYNVGDGRFAEMGVVEKQVRVLVALELLRDK</sequence>
<reference evidence="3 4" key="1">
    <citation type="submission" date="2020-07" db="EMBL/GenBank/DDBJ databases">
        <title>Genomic Encyclopedia of Type Strains, Phase IV (KMG-IV): sequencing the most valuable type-strain genomes for metagenomic binning, comparative biology and taxonomic classification.</title>
        <authorList>
            <person name="Goeker M."/>
        </authorList>
    </citation>
    <scope>NUCLEOTIDE SEQUENCE [LARGE SCALE GENOMIC DNA]</scope>
    <source>
        <strain evidence="3 4">DSM 17721</strain>
    </source>
</reference>
<dbReference type="AlphaFoldDB" id="A0A7W0HL92"/>
<protein>
    <submittedName>
        <fullName evidence="3">Polyisoprenoid-binding protein YceI</fullName>
    </submittedName>
</protein>
<feature type="domain" description="Lipid/polyisoprenoid-binding YceI-like" evidence="2">
    <location>
        <begin position="28"/>
        <end position="196"/>
    </location>
</feature>
<dbReference type="Gene3D" id="2.40.128.110">
    <property type="entry name" value="Lipid/polyisoprenoid-binding, YceI-like"/>
    <property type="match status" value="1"/>
</dbReference>
<dbReference type="SUPFAM" id="SSF101874">
    <property type="entry name" value="YceI-like"/>
    <property type="match status" value="1"/>
</dbReference>
<evidence type="ECO:0000256" key="1">
    <source>
        <dbReference type="SAM" id="SignalP"/>
    </source>
</evidence>
<comment type="caution">
    <text evidence="3">The sequence shown here is derived from an EMBL/GenBank/DDBJ whole genome shotgun (WGS) entry which is preliminary data.</text>
</comment>
<keyword evidence="4" id="KW-1185">Reference proteome</keyword>
<proteinExistence type="predicted"/>
<organism evidence="3 4">
    <name type="scientific">Desulfosalsimonas propionicica</name>
    <dbReference type="NCBI Taxonomy" id="332175"/>
    <lineage>
        <taxon>Bacteria</taxon>
        <taxon>Pseudomonadati</taxon>
        <taxon>Thermodesulfobacteriota</taxon>
        <taxon>Desulfobacteria</taxon>
        <taxon>Desulfobacterales</taxon>
        <taxon>Desulfosalsimonadaceae</taxon>
        <taxon>Desulfosalsimonas</taxon>
    </lineage>
</organism>
<dbReference type="Pfam" id="PF04264">
    <property type="entry name" value="YceI"/>
    <property type="match status" value="1"/>
</dbReference>
<keyword evidence="1" id="KW-0732">Signal</keyword>
<dbReference type="InterPro" id="IPR007372">
    <property type="entry name" value="Lipid/polyisoprenoid-bd_YceI"/>
</dbReference>
<accession>A0A7W0HL92</accession>
<dbReference type="EMBL" id="JACDUS010000006">
    <property type="protein sequence ID" value="MBA2882032.1"/>
    <property type="molecule type" value="Genomic_DNA"/>
</dbReference>
<gene>
    <name evidence="3" type="ORF">HNR65_002366</name>
</gene>
<feature type="signal peptide" evidence="1">
    <location>
        <begin position="1"/>
        <end position="24"/>
    </location>
</feature>